<protein>
    <recommendedName>
        <fullName evidence="4">RRM domain-containing protein</fullName>
    </recommendedName>
</protein>
<evidence type="ECO:0000313" key="6">
    <source>
        <dbReference type="Proteomes" id="UP000075920"/>
    </source>
</evidence>
<feature type="compositionally biased region" description="Basic residues" evidence="3">
    <location>
        <begin position="317"/>
        <end position="336"/>
    </location>
</feature>
<feature type="compositionally biased region" description="Basic residues" evidence="3">
    <location>
        <begin position="265"/>
        <end position="282"/>
    </location>
</feature>
<reference evidence="5" key="2">
    <citation type="submission" date="2020-05" db="UniProtKB">
        <authorList>
            <consortium name="EnsemblMetazoa"/>
        </authorList>
    </citation>
    <scope>IDENTIFICATION</scope>
    <source>
        <strain evidence="5">MINIMUS1</strain>
    </source>
</reference>
<feature type="domain" description="RRM" evidence="4">
    <location>
        <begin position="191"/>
        <end position="262"/>
    </location>
</feature>
<organism evidence="5 6">
    <name type="scientific">Anopheles minimus</name>
    <dbReference type="NCBI Taxonomy" id="112268"/>
    <lineage>
        <taxon>Eukaryota</taxon>
        <taxon>Metazoa</taxon>
        <taxon>Ecdysozoa</taxon>
        <taxon>Arthropoda</taxon>
        <taxon>Hexapoda</taxon>
        <taxon>Insecta</taxon>
        <taxon>Pterygota</taxon>
        <taxon>Neoptera</taxon>
        <taxon>Endopterygota</taxon>
        <taxon>Diptera</taxon>
        <taxon>Nematocera</taxon>
        <taxon>Culicoidea</taxon>
        <taxon>Culicidae</taxon>
        <taxon>Anophelinae</taxon>
        <taxon>Anopheles</taxon>
    </lineage>
</organism>
<keyword evidence="1 2" id="KW-0694">RNA-binding</keyword>
<dbReference type="PROSITE" id="PS50102">
    <property type="entry name" value="RRM"/>
    <property type="match status" value="2"/>
</dbReference>
<dbReference type="SUPFAM" id="SSF54928">
    <property type="entry name" value="RNA-binding domain, RBD"/>
    <property type="match status" value="2"/>
</dbReference>
<dbReference type="InterPro" id="IPR000504">
    <property type="entry name" value="RRM_dom"/>
</dbReference>
<feature type="compositionally biased region" description="Low complexity" evidence="3">
    <location>
        <begin position="13"/>
        <end position="26"/>
    </location>
</feature>
<feature type="compositionally biased region" description="Basic residues" evidence="3">
    <location>
        <begin position="52"/>
        <end position="63"/>
    </location>
</feature>
<sequence length="347" mass="38847">MKIKSVKVKKASKNATTETTAAVEPVAEMETEVESNPIETATNGTVDSEAKPKKKVKKDKKVKNKETEEGKEKSTENVAEKAKEESTEKKIKAGKEYSIFIANLPSTVKKSELRAMFNKYGTIKTTRFRTNDGQKIFFNKDKLQVPSLNAYVRFSSKEEMEKACEMNGQMVGEHRIRVCPGSKKQIGDVKSTVFVGNIRRGTTENELYDFFGQIGPIEFIRLIPLKFIAYVCFKKGVSMKRVLKMDQQKLNNRPLRIQPVDTKRTNVKVNKKGNLVKRRKSSKPQNTSSGDAAQAKESNDGKAQDDFHGNVSETANKKKNKRSKSGVGSAKHKKMLANKLKAAMNTA</sequence>
<feature type="compositionally biased region" description="Basic residues" evidence="3">
    <location>
        <begin position="1"/>
        <end position="12"/>
    </location>
</feature>
<feature type="region of interest" description="Disordered" evidence="3">
    <location>
        <begin position="1"/>
        <end position="85"/>
    </location>
</feature>
<dbReference type="AlphaFoldDB" id="A0A182VXG3"/>
<dbReference type="EnsemblMetazoa" id="AMIN002762-RA">
    <property type="protein sequence ID" value="AMIN002762-PA"/>
    <property type="gene ID" value="AMIN002762"/>
</dbReference>
<dbReference type="VEuPathDB" id="VectorBase:AMIN002762"/>
<name>A0A182VXG3_9DIPT</name>
<keyword evidence="6" id="KW-1185">Reference proteome</keyword>
<evidence type="ECO:0000256" key="1">
    <source>
        <dbReference type="ARBA" id="ARBA00022884"/>
    </source>
</evidence>
<evidence type="ECO:0000256" key="2">
    <source>
        <dbReference type="PROSITE-ProRule" id="PRU00176"/>
    </source>
</evidence>
<accession>A0A182VXG3</accession>
<evidence type="ECO:0000313" key="5">
    <source>
        <dbReference type="EnsemblMetazoa" id="AMIN002762-PA"/>
    </source>
</evidence>
<dbReference type="GO" id="GO:0003723">
    <property type="term" value="F:RNA binding"/>
    <property type="evidence" value="ECO:0007669"/>
    <property type="project" value="UniProtKB-UniRule"/>
</dbReference>
<evidence type="ECO:0000259" key="4">
    <source>
        <dbReference type="PROSITE" id="PS50102"/>
    </source>
</evidence>
<dbReference type="Gene3D" id="3.30.70.330">
    <property type="match status" value="2"/>
</dbReference>
<dbReference type="PANTHER" id="PTHR23236">
    <property type="entry name" value="EUKARYOTIC TRANSLATION INITIATION FACTOR 4B/4H"/>
    <property type="match status" value="1"/>
</dbReference>
<feature type="domain" description="RRM" evidence="4">
    <location>
        <begin position="97"/>
        <end position="183"/>
    </location>
</feature>
<dbReference type="Pfam" id="PF00076">
    <property type="entry name" value="RRM_1"/>
    <property type="match status" value="2"/>
</dbReference>
<dbReference type="STRING" id="112268.A0A182VXG3"/>
<feature type="compositionally biased region" description="Polar residues" evidence="3">
    <location>
        <begin position="37"/>
        <end position="46"/>
    </location>
</feature>
<dbReference type="SMART" id="SM00360">
    <property type="entry name" value="RRM"/>
    <property type="match status" value="2"/>
</dbReference>
<feature type="region of interest" description="Disordered" evidence="3">
    <location>
        <begin position="254"/>
        <end position="347"/>
    </location>
</feature>
<dbReference type="Proteomes" id="UP000075920">
    <property type="component" value="Unassembled WGS sequence"/>
</dbReference>
<feature type="compositionally biased region" description="Basic and acidic residues" evidence="3">
    <location>
        <begin position="297"/>
        <end position="308"/>
    </location>
</feature>
<reference evidence="6" key="1">
    <citation type="submission" date="2013-03" db="EMBL/GenBank/DDBJ databases">
        <title>The Genome Sequence of Anopheles minimus MINIMUS1.</title>
        <authorList>
            <consortium name="The Broad Institute Genomics Platform"/>
            <person name="Neafsey D.E."/>
            <person name="Walton C."/>
            <person name="Walker B."/>
            <person name="Young S.K."/>
            <person name="Zeng Q."/>
            <person name="Gargeya S."/>
            <person name="Fitzgerald M."/>
            <person name="Haas B."/>
            <person name="Abouelleil A."/>
            <person name="Allen A.W."/>
            <person name="Alvarado L."/>
            <person name="Arachchi H.M."/>
            <person name="Berlin A.M."/>
            <person name="Chapman S.B."/>
            <person name="Gainer-Dewar J."/>
            <person name="Goldberg J."/>
            <person name="Griggs A."/>
            <person name="Gujja S."/>
            <person name="Hansen M."/>
            <person name="Howarth C."/>
            <person name="Imamovic A."/>
            <person name="Ireland A."/>
            <person name="Larimer J."/>
            <person name="McCowan C."/>
            <person name="Murphy C."/>
            <person name="Pearson M."/>
            <person name="Poon T.W."/>
            <person name="Priest M."/>
            <person name="Roberts A."/>
            <person name="Saif S."/>
            <person name="Shea T."/>
            <person name="Sisk P."/>
            <person name="Sykes S."/>
            <person name="Wortman J."/>
            <person name="Nusbaum C."/>
            <person name="Birren B."/>
        </authorList>
    </citation>
    <scope>NUCLEOTIDE SEQUENCE [LARGE SCALE GENOMIC DNA]</scope>
    <source>
        <strain evidence="6">MINIMUS1</strain>
    </source>
</reference>
<dbReference type="InterPro" id="IPR012677">
    <property type="entry name" value="Nucleotide-bd_a/b_plait_sf"/>
</dbReference>
<dbReference type="InterPro" id="IPR035979">
    <property type="entry name" value="RBD_domain_sf"/>
</dbReference>
<proteinExistence type="predicted"/>
<feature type="compositionally biased region" description="Low complexity" evidence="3">
    <location>
        <begin position="337"/>
        <end position="347"/>
    </location>
</feature>
<feature type="compositionally biased region" description="Basic and acidic residues" evidence="3">
    <location>
        <begin position="64"/>
        <end position="85"/>
    </location>
</feature>
<evidence type="ECO:0000256" key="3">
    <source>
        <dbReference type="SAM" id="MobiDB-lite"/>
    </source>
</evidence>
<dbReference type="PANTHER" id="PTHR23236:SF11">
    <property type="entry name" value="EUKARYOTIC TRANSLATION INITIATION FACTOR 4H"/>
    <property type="match status" value="1"/>
</dbReference>